<dbReference type="SUPFAM" id="SSF89447">
    <property type="entry name" value="AbrB/MazE/MraZ-like"/>
    <property type="match status" value="1"/>
</dbReference>
<accession>A0A224X4Y0</accession>
<protein>
    <recommendedName>
        <fullName evidence="3">SpoVT-AbrB domain-containing protein</fullName>
    </recommendedName>
</protein>
<dbReference type="GO" id="GO:0003677">
    <property type="term" value="F:DNA binding"/>
    <property type="evidence" value="ECO:0007669"/>
    <property type="project" value="InterPro"/>
</dbReference>
<reference evidence="2" key="1">
    <citation type="submission" date="2017-08" db="EMBL/GenBank/DDBJ databases">
        <title>Draft genome sequence of Lactococcus sp. strain Rs-Y01, isolated from the gut of the lower termite Reticulitermes speratus.</title>
        <authorList>
            <person name="Ohkuma M."/>
            <person name="Yuki M."/>
        </authorList>
    </citation>
    <scope>NUCLEOTIDE SEQUENCE [LARGE SCALE GENOMIC DNA]</scope>
    <source>
        <strain evidence="2">Rs-Y01</strain>
    </source>
</reference>
<proteinExistence type="predicted"/>
<dbReference type="NCBIfam" id="NF047400">
    <property type="entry name" value="MazE_PemI_antitoxin"/>
    <property type="match status" value="1"/>
</dbReference>
<keyword evidence="2" id="KW-1185">Reference proteome</keyword>
<name>A0A224X4Y0_9LACT</name>
<dbReference type="RefSeq" id="WP_094784755.1">
    <property type="nucleotide sequence ID" value="NZ_BEDT01000003.1"/>
</dbReference>
<evidence type="ECO:0000313" key="2">
    <source>
        <dbReference type="Proteomes" id="UP000218689"/>
    </source>
</evidence>
<evidence type="ECO:0008006" key="3">
    <source>
        <dbReference type="Google" id="ProtNLM"/>
    </source>
</evidence>
<dbReference type="Proteomes" id="UP000218689">
    <property type="component" value="Unassembled WGS sequence"/>
</dbReference>
<dbReference type="InterPro" id="IPR037914">
    <property type="entry name" value="SpoVT-AbrB_sf"/>
</dbReference>
<comment type="caution">
    <text evidence="1">The sequence shown here is derived from an EMBL/GenBank/DDBJ whole genome shotgun (WGS) entry which is preliminary data.</text>
</comment>
<dbReference type="AlphaFoldDB" id="A0A224X4Y0"/>
<sequence>MPTVKTRKVGNSTTVTIPQEIGVGIGEEFFVYKGIDGVIVLAPKVENPFLTDQDLHQEEVFNDVDFLATEIGE</sequence>
<dbReference type="EMBL" id="BEDT01000003">
    <property type="protein sequence ID" value="GAX47706.1"/>
    <property type="molecule type" value="Genomic_DNA"/>
</dbReference>
<evidence type="ECO:0000313" key="1">
    <source>
        <dbReference type="EMBL" id="GAX47706.1"/>
    </source>
</evidence>
<organism evidence="1 2">
    <name type="scientific">Pseudolactococcus reticulitermitis</name>
    <dbReference type="NCBI Taxonomy" id="2025039"/>
    <lineage>
        <taxon>Bacteria</taxon>
        <taxon>Bacillati</taxon>
        <taxon>Bacillota</taxon>
        <taxon>Bacilli</taxon>
        <taxon>Lactobacillales</taxon>
        <taxon>Streptococcaceae</taxon>
        <taxon>Pseudolactococcus</taxon>
    </lineage>
</organism>
<dbReference type="OrthoDB" id="71707at2"/>
<gene>
    <name evidence="1" type="ORF">RsY01_1307</name>
</gene>